<feature type="transmembrane region" description="Helical" evidence="9">
    <location>
        <begin position="596"/>
        <end position="615"/>
    </location>
</feature>
<dbReference type="HAMAP" id="MF_01148">
    <property type="entry name" value="Lnt"/>
    <property type="match status" value="1"/>
</dbReference>
<name>A0ABQ3BT23_9GAMM</name>
<keyword evidence="7 9" id="KW-0472">Membrane</keyword>
<gene>
    <name evidence="9" type="primary">lnt</name>
    <name evidence="11" type="ORF">GCM10008101_07740</name>
</gene>
<dbReference type="PANTHER" id="PTHR38686:SF1">
    <property type="entry name" value="APOLIPOPROTEIN N-ACYLTRANSFERASE"/>
    <property type="match status" value="1"/>
</dbReference>
<feature type="transmembrane region" description="Helical" evidence="9">
    <location>
        <begin position="712"/>
        <end position="730"/>
    </location>
</feature>
<dbReference type="EMBL" id="BMXY01000001">
    <property type="protein sequence ID" value="GGZ56753.1"/>
    <property type="molecule type" value="Genomic_DNA"/>
</dbReference>
<comment type="similarity">
    <text evidence="2 9">Belongs to the CN hydrolase family. Apolipoprotein N-acyltransferase subfamily.</text>
</comment>
<comment type="catalytic activity">
    <reaction evidence="9">
        <text>N-terminal S-1,2-diacyl-sn-glyceryl-L-cysteinyl-[lipoprotein] + a glycerophospholipid = N-acyl-S-1,2-diacyl-sn-glyceryl-L-cysteinyl-[lipoprotein] + a 2-acyl-sn-glycero-3-phospholipid + H(+)</text>
        <dbReference type="Rhea" id="RHEA:48228"/>
        <dbReference type="Rhea" id="RHEA-COMP:14681"/>
        <dbReference type="Rhea" id="RHEA-COMP:14684"/>
        <dbReference type="ChEBI" id="CHEBI:15378"/>
        <dbReference type="ChEBI" id="CHEBI:136912"/>
        <dbReference type="ChEBI" id="CHEBI:140656"/>
        <dbReference type="ChEBI" id="CHEBI:140657"/>
        <dbReference type="ChEBI" id="CHEBI:140660"/>
        <dbReference type="EC" id="2.3.1.269"/>
    </reaction>
</comment>
<dbReference type="Pfam" id="PF20154">
    <property type="entry name" value="LNT_N"/>
    <property type="match status" value="1"/>
</dbReference>
<keyword evidence="3 9" id="KW-1003">Cell membrane</keyword>
<feature type="transmembrane region" description="Helical" evidence="9">
    <location>
        <begin position="202"/>
        <end position="222"/>
    </location>
</feature>
<dbReference type="RefSeq" id="WP_229790650.1">
    <property type="nucleotide sequence ID" value="NZ_BMXY01000001.1"/>
</dbReference>
<evidence type="ECO:0000256" key="9">
    <source>
        <dbReference type="HAMAP-Rule" id="MF_01148"/>
    </source>
</evidence>
<evidence type="ECO:0000256" key="1">
    <source>
        <dbReference type="ARBA" id="ARBA00004651"/>
    </source>
</evidence>
<evidence type="ECO:0000313" key="12">
    <source>
        <dbReference type="Proteomes" id="UP000643403"/>
    </source>
</evidence>
<dbReference type="PROSITE" id="PS50263">
    <property type="entry name" value="CN_HYDROLASE"/>
    <property type="match status" value="1"/>
</dbReference>
<dbReference type="NCBIfam" id="TIGR00546">
    <property type="entry name" value="lnt"/>
    <property type="match status" value="1"/>
</dbReference>
<comment type="caution">
    <text evidence="11">The sequence shown here is derived from an EMBL/GenBank/DDBJ whole genome shotgun (WGS) entry which is preliminary data.</text>
</comment>
<proteinExistence type="inferred from homology"/>
<keyword evidence="4 9" id="KW-0808">Transferase</keyword>
<evidence type="ECO:0000256" key="4">
    <source>
        <dbReference type="ARBA" id="ARBA00022679"/>
    </source>
</evidence>
<dbReference type="Proteomes" id="UP000643403">
    <property type="component" value="Unassembled WGS sequence"/>
</dbReference>
<evidence type="ECO:0000313" key="11">
    <source>
        <dbReference type="EMBL" id="GGZ56753.1"/>
    </source>
</evidence>
<dbReference type="EC" id="2.3.1.269" evidence="9"/>
<dbReference type="InterPro" id="IPR036526">
    <property type="entry name" value="C-N_Hydrolase_sf"/>
</dbReference>
<feature type="domain" description="CN hydrolase" evidence="10">
    <location>
        <begin position="236"/>
        <end position="496"/>
    </location>
</feature>
<dbReference type="InterPro" id="IPR003010">
    <property type="entry name" value="C-N_Hydrolase"/>
</dbReference>
<feature type="transmembrane region" description="Helical" evidence="9">
    <location>
        <begin position="174"/>
        <end position="195"/>
    </location>
</feature>
<feature type="transmembrane region" description="Helical" evidence="9">
    <location>
        <begin position="510"/>
        <end position="528"/>
    </location>
</feature>
<feature type="transmembrane region" description="Helical" evidence="9">
    <location>
        <begin position="798"/>
        <end position="816"/>
    </location>
</feature>
<dbReference type="Gene3D" id="3.60.110.10">
    <property type="entry name" value="Carbon-nitrogen hydrolase"/>
    <property type="match status" value="1"/>
</dbReference>
<evidence type="ECO:0000256" key="8">
    <source>
        <dbReference type="ARBA" id="ARBA00023315"/>
    </source>
</evidence>
<comment type="caution">
    <text evidence="9">Lacks conserved residue(s) required for the propagation of feature annotation.</text>
</comment>
<comment type="subcellular location">
    <subcellularLocation>
        <location evidence="1 9">Cell membrane</location>
        <topology evidence="1 9">Multi-pass membrane protein</topology>
    </subcellularLocation>
</comment>
<dbReference type="InterPro" id="IPR045378">
    <property type="entry name" value="LNT_N"/>
</dbReference>
<dbReference type="InterPro" id="IPR004563">
    <property type="entry name" value="Apolipo_AcylTrfase"/>
</dbReference>
<feature type="transmembrane region" description="Helical" evidence="9">
    <location>
        <begin position="765"/>
        <end position="786"/>
    </location>
</feature>
<accession>A0ABQ3BT23</accession>
<dbReference type="PANTHER" id="PTHR38686">
    <property type="entry name" value="APOLIPOPROTEIN N-ACYLTRANSFERASE"/>
    <property type="match status" value="1"/>
</dbReference>
<evidence type="ECO:0000259" key="10">
    <source>
        <dbReference type="PROSITE" id="PS50263"/>
    </source>
</evidence>
<keyword evidence="8 9" id="KW-0012">Acyltransferase</keyword>
<protein>
    <recommendedName>
        <fullName evidence="9">Apolipoprotein N-acyltransferase</fullName>
        <shortName evidence="9">ALP N-acyltransferase</shortName>
        <ecNumber evidence="9">2.3.1.269</ecNumber>
    </recommendedName>
</protein>
<keyword evidence="5 9" id="KW-0812">Transmembrane</keyword>
<evidence type="ECO:0000256" key="2">
    <source>
        <dbReference type="ARBA" id="ARBA00010065"/>
    </source>
</evidence>
<keyword evidence="6 9" id="KW-1133">Transmembrane helix</keyword>
<keyword evidence="12" id="KW-1185">Reference proteome</keyword>
<evidence type="ECO:0000256" key="3">
    <source>
        <dbReference type="ARBA" id="ARBA00022475"/>
    </source>
</evidence>
<dbReference type="SUPFAM" id="SSF56317">
    <property type="entry name" value="Carbon-nitrogen hydrolase"/>
    <property type="match status" value="1"/>
</dbReference>
<feature type="transmembrane region" description="Helical" evidence="9">
    <location>
        <begin position="134"/>
        <end position="154"/>
    </location>
</feature>
<feature type="transmembrane region" description="Helical" evidence="9">
    <location>
        <begin position="100"/>
        <end position="122"/>
    </location>
</feature>
<evidence type="ECO:0000256" key="5">
    <source>
        <dbReference type="ARBA" id="ARBA00022692"/>
    </source>
</evidence>
<organism evidence="11 12">
    <name type="scientific">Cognatilysobacter xinjiangensis</name>
    <dbReference type="NCBI Taxonomy" id="546892"/>
    <lineage>
        <taxon>Bacteria</taxon>
        <taxon>Pseudomonadati</taxon>
        <taxon>Pseudomonadota</taxon>
        <taxon>Gammaproteobacteria</taxon>
        <taxon>Lysobacterales</taxon>
        <taxon>Lysobacteraceae</taxon>
        <taxon>Cognatilysobacter</taxon>
    </lineage>
</organism>
<sequence length="821" mass="88005">MGAHSAATRRGHVLTHAGRGRGVALLLLATAASALLVALYARGAWALGFVALLPWLLALDRDMSVARTLAAALAMSAAFVLAAFGWFAPAISAYTGTPTTAAFALLVAASPVLQPQILAYAIARRLAHRYAPALRAALAIAAWLAVEWVMPRLFGDTFGHGVYPARQLRQLADLGGAGLLTLLLLAVNEALAIALRSRGRDAMAPVAVALALPLLVAGYGAWRIASLHAEPAGPRLRVGLVQASIVDYEQRRREHGAYAVVRDVLDTHFALSTDAVAEQGVDALIWPETVYPTTFRQPRSAGGAALDAELVAFTARAGVPLVFGTYERDSNGEYNVAAFVDPLRGPLGAYRKTRLFPLTEYVPPALDTPALRRALPWSGTWRPGDGARVFPLRNGDDEIPVVPLICRDDVDPRLAIDGARLGARLIVGLSNDAWFTDHPRGAELHLVVAAFRSIETRLPQVRATTNGISAVIDDTGEVIARSRMGERTVLTGDVQLREHAAPPAVRMGTWPGPLALAALAAFLVSRWLGIFRRKRRPSTPTNDTPVVHRALLLGTPQRLAVGALRACSRIGVLALGAVALARLDNPAGMLAQLRQFAWVVLVPELAAFVVAWFAAARVRVDGGALVMDTRRRRIEIPLRSLVGARLWRLPWPRPGMRPVLASGGAWPQAIATDGAVALAGAITPVIDPPLGPRSLQWQRALALPGWRIDHPLIKFVLFPLVPALPAFRLHQHIAYGGTFGEYYTFGLQAYLGALLLWWASWAVSLVLIAGGLRAIAEILSAAVVLLRPVAAVEARRGLLGVARILYFIGVPLWLLSRLLGG</sequence>
<evidence type="ECO:0000256" key="7">
    <source>
        <dbReference type="ARBA" id="ARBA00023136"/>
    </source>
</evidence>
<comment type="function">
    <text evidence="9">Catalyzes the phospholipid dependent N-acylation of the N-terminal cysteine of apolipoprotein, the last step in lipoprotein maturation.</text>
</comment>
<dbReference type="Pfam" id="PF00795">
    <property type="entry name" value="CN_hydrolase"/>
    <property type="match status" value="1"/>
</dbReference>
<feature type="transmembrane region" description="Helical" evidence="9">
    <location>
        <begin position="69"/>
        <end position="88"/>
    </location>
</feature>
<evidence type="ECO:0000256" key="6">
    <source>
        <dbReference type="ARBA" id="ARBA00022989"/>
    </source>
</evidence>
<reference evidence="12" key="1">
    <citation type="journal article" date="2019" name="Int. J. Syst. Evol. Microbiol.">
        <title>The Global Catalogue of Microorganisms (GCM) 10K type strain sequencing project: providing services to taxonomists for standard genome sequencing and annotation.</title>
        <authorList>
            <consortium name="The Broad Institute Genomics Platform"/>
            <consortium name="The Broad Institute Genome Sequencing Center for Infectious Disease"/>
            <person name="Wu L."/>
            <person name="Ma J."/>
        </authorList>
    </citation>
    <scope>NUCLEOTIDE SEQUENCE [LARGE SCALE GENOMIC DNA]</scope>
    <source>
        <strain evidence="12">KCTC 22558</strain>
    </source>
</reference>
<comment type="pathway">
    <text evidence="9">Protein modification; lipoprotein biosynthesis (N-acyl transfer).</text>
</comment>
<feature type="transmembrane region" description="Helical" evidence="9">
    <location>
        <begin position="24"/>
        <end position="57"/>
    </location>
</feature>
<dbReference type="CDD" id="cd07571">
    <property type="entry name" value="ALP_N-acyl_transferase"/>
    <property type="match status" value="1"/>
</dbReference>